<comment type="similarity">
    <text evidence="3 13">Belongs to the cytochrome P450 family.</text>
</comment>
<dbReference type="InterPro" id="IPR017972">
    <property type="entry name" value="Cyt_P450_CS"/>
</dbReference>
<keyword evidence="10 13" id="KW-0503">Monooxygenase</keyword>
<evidence type="ECO:0000256" key="12">
    <source>
        <dbReference type="PIRSR" id="PIRSR602401-1"/>
    </source>
</evidence>
<evidence type="ECO:0000256" key="10">
    <source>
        <dbReference type="ARBA" id="ARBA00023033"/>
    </source>
</evidence>
<proteinExistence type="inferred from homology"/>
<evidence type="ECO:0000256" key="7">
    <source>
        <dbReference type="ARBA" id="ARBA00022989"/>
    </source>
</evidence>
<organism evidence="15 16">
    <name type="scientific">Massariosphaeria phaeospora</name>
    <dbReference type="NCBI Taxonomy" id="100035"/>
    <lineage>
        <taxon>Eukaryota</taxon>
        <taxon>Fungi</taxon>
        <taxon>Dikarya</taxon>
        <taxon>Ascomycota</taxon>
        <taxon>Pezizomycotina</taxon>
        <taxon>Dothideomycetes</taxon>
        <taxon>Pleosporomycetidae</taxon>
        <taxon>Pleosporales</taxon>
        <taxon>Pleosporales incertae sedis</taxon>
        <taxon>Massariosphaeria</taxon>
    </lineage>
</organism>
<dbReference type="GO" id="GO:0005506">
    <property type="term" value="F:iron ion binding"/>
    <property type="evidence" value="ECO:0007669"/>
    <property type="project" value="InterPro"/>
</dbReference>
<feature type="transmembrane region" description="Helical" evidence="14">
    <location>
        <begin position="27"/>
        <end position="51"/>
    </location>
</feature>
<dbReference type="Proteomes" id="UP000481861">
    <property type="component" value="Unassembled WGS sequence"/>
</dbReference>
<dbReference type="Gene3D" id="1.10.630.10">
    <property type="entry name" value="Cytochrome P450"/>
    <property type="match status" value="2"/>
</dbReference>
<dbReference type="OrthoDB" id="6692864at2759"/>
<dbReference type="GO" id="GO:0004497">
    <property type="term" value="F:monooxygenase activity"/>
    <property type="evidence" value="ECO:0007669"/>
    <property type="project" value="UniProtKB-KW"/>
</dbReference>
<dbReference type="SUPFAM" id="SSF48264">
    <property type="entry name" value="Cytochrome P450"/>
    <property type="match status" value="1"/>
</dbReference>
<dbReference type="PANTHER" id="PTHR24305:SF112">
    <property type="entry name" value="L-ORNITHINE-N5-MONOOXYGENASE (EUROFUNG)"/>
    <property type="match status" value="1"/>
</dbReference>
<keyword evidence="9 12" id="KW-0408">Iron</keyword>
<dbReference type="GO" id="GO:0016705">
    <property type="term" value="F:oxidoreductase activity, acting on paired donors, with incorporation or reduction of molecular oxygen"/>
    <property type="evidence" value="ECO:0007669"/>
    <property type="project" value="InterPro"/>
</dbReference>
<dbReference type="PANTHER" id="PTHR24305">
    <property type="entry name" value="CYTOCHROME P450"/>
    <property type="match status" value="1"/>
</dbReference>
<gene>
    <name evidence="15" type="ORF">BDV95DRAFT_626190</name>
</gene>
<dbReference type="InterPro" id="IPR036396">
    <property type="entry name" value="Cyt_P450_sf"/>
</dbReference>
<evidence type="ECO:0000256" key="6">
    <source>
        <dbReference type="ARBA" id="ARBA00022723"/>
    </source>
</evidence>
<name>A0A7C8MEJ1_9PLEO</name>
<dbReference type="Pfam" id="PF00067">
    <property type="entry name" value="p450"/>
    <property type="match status" value="1"/>
</dbReference>
<dbReference type="GO" id="GO:0016020">
    <property type="term" value="C:membrane"/>
    <property type="evidence" value="ECO:0007669"/>
    <property type="project" value="UniProtKB-SubCell"/>
</dbReference>
<dbReference type="InterPro" id="IPR001128">
    <property type="entry name" value="Cyt_P450"/>
</dbReference>
<evidence type="ECO:0000256" key="2">
    <source>
        <dbReference type="ARBA" id="ARBA00004370"/>
    </source>
</evidence>
<dbReference type="PRINTS" id="PR00385">
    <property type="entry name" value="P450"/>
</dbReference>
<feature type="binding site" description="axial binding residue" evidence="12">
    <location>
        <position position="403"/>
    </location>
    <ligand>
        <name>heme</name>
        <dbReference type="ChEBI" id="CHEBI:30413"/>
    </ligand>
    <ligandPart>
        <name>Fe</name>
        <dbReference type="ChEBI" id="CHEBI:18248"/>
    </ligandPart>
</feature>
<comment type="cofactor">
    <cofactor evidence="1 12">
        <name>heme</name>
        <dbReference type="ChEBI" id="CHEBI:30413"/>
    </cofactor>
</comment>
<dbReference type="InterPro" id="IPR050121">
    <property type="entry name" value="Cytochrome_P450_monoxygenase"/>
</dbReference>
<evidence type="ECO:0000256" key="5">
    <source>
        <dbReference type="ARBA" id="ARBA00022692"/>
    </source>
</evidence>
<keyword evidence="11 14" id="KW-0472">Membrane</keyword>
<evidence type="ECO:0000256" key="9">
    <source>
        <dbReference type="ARBA" id="ARBA00023004"/>
    </source>
</evidence>
<evidence type="ECO:0000256" key="8">
    <source>
        <dbReference type="ARBA" id="ARBA00023002"/>
    </source>
</evidence>
<evidence type="ECO:0000256" key="1">
    <source>
        <dbReference type="ARBA" id="ARBA00001971"/>
    </source>
</evidence>
<evidence type="ECO:0000256" key="13">
    <source>
        <dbReference type="RuleBase" id="RU000461"/>
    </source>
</evidence>
<dbReference type="AlphaFoldDB" id="A0A7C8MEJ1"/>
<dbReference type="InterPro" id="IPR002401">
    <property type="entry name" value="Cyt_P450_E_grp-I"/>
</dbReference>
<keyword evidence="7 14" id="KW-1133">Transmembrane helix</keyword>
<reference evidence="15 16" key="1">
    <citation type="submission" date="2020-01" db="EMBL/GenBank/DDBJ databases">
        <authorList>
            <consortium name="DOE Joint Genome Institute"/>
            <person name="Haridas S."/>
            <person name="Albert R."/>
            <person name="Binder M."/>
            <person name="Bloem J."/>
            <person name="Labutti K."/>
            <person name="Salamov A."/>
            <person name="Andreopoulos B."/>
            <person name="Baker S.E."/>
            <person name="Barry K."/>
            <person name="Bills G."/>
            <person name="Bluhm B.H."/>
            <person name="Cannon C."/>
            <person name="Castanera R."/>
            <person name="Culley D.E."/>
            <person name="Daum C."/>
            <person name="Ezra D."/>
            <person name="Gonzalez J.B."/>
            <person name="Henrissat B."/>
            <person name="Kuo A."/>
            <person name="Liang C."/>
            <person name="Lipzen A."/>
            <person name="Lutzoni F."/>
            <person name="Magnuson J."/>
            <person name="Mondo S."/>
            <person name="Nolan M."/>
            <person name="Ohm R."/>
            <person name="Pangilinan J."/>
            <person name="Park H.-J.H."/>
            <person name="Ramirez L."/>
            <person name="Alfaro M."/>
            <person name="Sun H."/>
            <person name="Tritt A."/>
            <person name="Yoshinaga Y."/>
            <person name="Zwiers L.-H.L."/>
            <person name="Turgeon B.G."/>
            <person name="Goodwin S.B."/>
            <person name="Spatafora J.W."/>
            <person name="Crous P.W."/>
            <person name="Grigoriev I.V."/>
        </authorList>
    </citation>
    <scope>NUCLEOTIDE SEQUENCE [LARGE SCALE GENOMIC DNA]</scope>
    <source>
        <strain evidence="15 16">CBS 611.86</strain>
    </source>
</reference>
<evidence type="ECO:0000313" key="15">
    <source>
        <dbReference type="EMBL" id="KAF2875739.1"/>
    </source>
</evidence>
<comment type="subcellular location">
    <subcellularLocation>
        <location evidence="2">Membrane</location>
    </subcellularLocation>
</comment>
<dbReference type="EMBL" id="JAADJZ010000004">
    <property type="protein sequence ID" value="KAF2875739.1"/>
    <property type="molecule type" value="Genomic_DNA"/>
</dbReference>
<keyword evidence="5 14" id="KW-0812">Transmembrane</keyword>
<accession>A0A7C8MEJ1</accession>
<keyword evidence="16" id="KW-1185">Reference proteome</keyword>
<sequence length="464" mass="51588">MQTQHLAALALGLVVHQAVFIRGEWHIKAPAIISVHATLLVALCALETVLARDGRPGVPTTSLISSSLYLLALLSSITTYRLFFHRLHHFPGPRLVTASKLWHVWKCRSSRSYQVLDDWHHKYGTFVRTGPSEITIFHPKAYDALDGPRTRSPRSDWYDIIADFGQLKRREWLDGALFMRSAVGLLGPFSPAIWIPKIAFAFFPGAWRVKHWFLMVDFAEKCTDVRMKNNPKEPDIVSGFINDFNASAQGDYDRRTLKGDAAALVITGSDTISPSLTILLHFLATHPSHASRIRAELSAVPDISDARALALLPHLTGTINESMRLLPAVPTFGTRMTPPEGLTFEGTFIPGGVKICSSRYTLGRLEAAFEQPLEFIPERWSTRPELIKDKRAFAPFGSGRTSCVGKQLAMIQLRLVTASLLTKYHIRFSSPDVAGLVERDMKDQLTAKPGVLSLVFEKLGDVVA</sequence>
<protein>
    <submittedName>
        <fullName evidence="15">Cytochrome P450</fullName>
    </submittedName>
</protein>
<dbReference type="PROSITE" id="PS00086">
    <property type="entry name" value="CYTOCHROME_P450"/>
    <property type="match status" value="1"/>
</dbReference>
<evidence type="ECO:0000313" key="16">
    <source>
        <dbReference type="Proteomes" id="UP000481861"/>
    </source>
</evidence>
<comment type="caution">
    <text evidence="15">The sequence shown here is derived from an EMBL/GenBank/DDBJ whole genome shotgun (WGS) entry which is preliminary data.</text>
</comment>
<dbReference type="PRINTS" id="PR00463">
    <property type="entry name" value="EP450I"/>
</dbReference>
<evidence type="ECO:0000256" key="3">
    <source>
        <dbReference type="ARBA" id="ARBA00010617"/>
    </source>
</evidence>
<evidence type="ECO:0000256" key="14">
    <source>
        <dbReference type="SAM" id="Phobius"/>
    </source>
</evidence>
<evidence type="ECO:0000256" key="4">
    <source>
        <dbReference type="ARBA" id="ARBA00022617"/>
    </source>
</evidence>
<dbReference type="GO" id="GO:0020037">
    <property type="term" value="F:heme binding"/>
    <property type="evidence" value="ECO:0007669"/>
    <property type="project" value="InterPro"/>
</dbReference>
<keyword evidence="6 12" id="KW-0479">Metal-binding</keyword>
<feature type="transmembrane region" description="Helical" evidence="14">
    <location>
        <begin position="63"/>
        <end position="84"/>
    </location>
</feature>
<keyword evidence="8 13" id="KW-0560">Oxidoreductase</keyword>
<keyword evidence="4 12" id="KW-0349">Heme</keyword>
<evidence type="ECO:0000256" key="11">
    <source>
        <dbReference type="ARBA" id="ARBA00023136"/>
    </source>
</evidence>